<keyword evidence="2" id="KW-1185">Reference proteome</keyword>
<organism evidence="1 2">
    <name type="scientific">Pristionchus pacificus</name>
    <name type="common">Parasitic nematode worm</name>
    <dbReference type="NCBI Taxonomy" id="54126"/>
    <lineage>
        <taxon>Eukaryota</taxon>
        <taxon>Metazoa</taxon>
        <taxon>Ecdysozoa</taxon>
        <taxon>Nematoda</taxon>
        <taxon>Chromadorea</taxon>
        <taxon>Rhabditida</taxon>
        <taxon>Rhabditina</taxon>
        <taxon>Diplogasteromorpha</taxon>
        <taxon>Diplogasteroidea</taxon>
        <taxon>Neodiplogasteridae</taxon>
        <taxon>Pristionchus</taxon>
    </lineage>
</organism>
<evidence type="ECO:0000313" key="2">
    <source>
        <dbReference type="Proteomes" id="UP000005239"/>
    </source>
</evidence>
<gene>
    <name evidence="1" type="primary">WBGene00092808</name>
</gene>
<dbReference type="Proteomes" id="UP000005239">
    <property type="component" value="Unassembled WGS sequence"/>
</dbReference>
<reference evidence="2" key="1">
    <citation type="journal article" date="2008" name="Nat. Genet.">
        <title>The Pristionchus pacificus genome provides a unique perspective on nematode lifestyle and parasitism.</title>
        <authorList>
            <person name="Dieterich C."/>
            <person name="Clifton S.W."/>
            <person name="Schuster L.N."/>
            <person name="Chinwalla A."/>
            <person name="Delehaunty K."/>
            <person name="Dinkelacker I."/>
            <person name="Fulton L."/>
            <person name="Fulton R."/>
            <person name="Godfrey J."/>
            <person name="Minx P."/>
            <person name="Mitreva M."/>
            <person name="Roeseler W."/>
            <person name="Tian H."/>
            <person name="Witte H."/>
            <person name="Yang S.P."/>
            <person name="Wilson R.K."/>
            <person name="Sommer R.J."/>
        </authorList>
    </citation>
    <scope>NUCLEOTIDE SEQUENCE [LARGE SCALE GENOMIC DNA]</scope>
    <source>
        <strain evidence="2">PS312</strain>
    </source>
</reference>
<name>A0A2A6BDU4_PRIPA</name>
<evidence type="ECO:0000313" key="1">
    <source>
        <dbReference type="EnsemblMetazoa" id="PPA03254.1"/>
    </source>
</evidence>
<dbReference type="AlphaFoldDB" id="A0A2A6BDU4"/>
<sequence>MNVYSFANESPPIFLYLFLPRQSYFNPHYLLTVDSSASLRLRPFLVPPISLSFSISFISSMSSPISEKAEQLVTHTNYVTGPLYLIFNLSVLTWFYRNSCGYNDPHRNHYIVLLGILILTDSFWSIGAVILVRDKFIIYSPYSIFPSFMTATTCMCILFFLLITIGIVYFSMVLSRYQHLLPSTSSLRFDKWRLTSLNYLHLSMYFFIPIFYCAVEMSKDKKMEREYAVWVKKQSIYIIVELTPFLKAIIAGLALSITLLFSFIIKLYWRMHRSINLQKESTSVATRQLIFLPVLSFFIPAIALIIGSILSCINPDLSIICLLFHNTHSFFICLIIAIYGKRHHTSPTRMVTDVCRSLRKKEMDEVKLIPNPPNEVTKEQNM</sequence>
<protein>
    <submittedName>
        <fullName evidence="1">Uncharacterized protein</fullName>
    </submittedName>
</protein>
<dbReference type="EnsemblMetazoa" id="PPA03254.1">
    <property type="protein sequence ID" value="PPA03254.1"/>
    <property type="gene ID" value="WBGene00092808"/>
</dbReference>
<proteinExistence type="predicted"/>
<accession>A0A8R1U501</accession>
<accession>A0A2A6BDU4</accession>
<reference evidence="1" key="2">
    <citation type="submission" date="2022-06" db="UniProtKB">
        <authorList>
            <consortium name="EnsemblMetazoa"/>
        </authorList>
    </citation>
    <scope>IDENTIFICATION</scope>
    <source>
        <strain evidence="1">PS312</strain>
    </source>
</reference>